<evidence type="ECO:0000256" key="5">
    <source>
        <dbReference type="SAM" id="Phobius"/>
    </source>
</evidence>
<organism evidence="7 8">
    <name type="scientific">Caerostris darwini</name>
    <dbReference type="NCBI Taxonomy" id="1538125"/>
    <lineage>
        <taxon>Eukaryota</taxon>
        <taxon>Metazoa</taxon>
        <taxon>Ecdysozoa</taxon>
        <taxon>Arthropoda</taxon>
        <taxon>Chelicerata</taxon>
        <taxon>Arachnida</taxon>
        <taxon>Araneae</taxon>
        <taxon>Araneomorphae</taxon>
        <taxon>Entelegynae</taxon>
        <taxon>Araneoidea</taxon>
        <taxon>Araneidae</taxon>
        <taxon>Caerostris</taxon>
    </lineage>
</organism>
<protein>
    <submittedName>
        <fullName evidence="7">Facilitated trehalose transporter Tret1</fullName>
    </submittedName>
</protein>
<dbReference type="AlphaFoldDB" id="A0AAV4QU48"/>
<evidence type="ECO:0000256" key="3">
    <source>
        <dbReference type="ARBA" id="ARBA00022989"/>
    </source>
</evidence>
<dbReference type="InterPro" id="IPR003663">
    <property type="entry name" value="Sugar/inositol_transpt"/>
</dbReference>
<sequence length="183" mass="19979">MVREHFTERPQKSVSLQEFKKPELYKPIVLSIGLVFFQQFSGINALMAYTVEIFEHAESSVDPSIAAAVVAGVQVIATAFGGALMDKCGRTKLFTISGIFVSFGLVTLGIYGILAKKLLLETDTYGWIPLASFIIFVASFSLGYGPIPYLMTPELVPLHCRSAVLAISGEHFHPILLKIVALL</sequence>
<dbReference type="PANTHER" id="PTHR48021">
    <property type="match status" value="1"/>
</dbReference>
<proteinExistence type="predicted"/>
<evidence type="ECO:0000259" key="6">
    <source>
        <dbReference type="PROSITE" id="PS50850"/>
    </source>
</evidence>
<feature type="transmembrane region" description="Helical" evidence="5">
    <location>
        <begin position="93"/>
        <end position="114"/>
    </location>
</feature>
<dbReference type="Gene3D" id="1.20.1250.20">
    <property type="entry name" value="MFS general substrate transporter like domains"/>
    <property type="match status" value="1"/>
</dbReference>
<name>A0AAV4QU48_9ARAC</name>
<dbReference type="SUPFAM" id="SSF103473">
    <property type="entry name" value="MFS general substrate transporter"/>
    <property type="match status" value="1"/>
</dbReference>
<evidence type="ECO:0000256" key="2">
    <source>
        <dbReference type="ARBA" id="ARBA00022692"/>
    </source>
</evidence>
<reference evidence="7 8" key="1">
    <citation type="submission" date="2021-06" db="EMBL/GenBank/DDBJ databases">
        <title>Caerostris darwini draft genome.</title>
        <authorList>
            <person name="Kono N."/>
            <person name="Arakawa K."/>
        </authorList>
    </citation>
    <scope>NUCLEOTIDE SEQUENCE [LARGE SCALE GENOMIC DNA]</scope>
</reference>
<comment type="subcellular location">
    <subcellularLocation>
        <location evidence="1">Membrane</location>
        <topology evidence="1">Multi-pass membrane protein</topology>
    </subcellularLocation>
</comment>
<dbReference type="GO" id="GO:0016020">
    <property type="term" value="C:membrane"/>
    <property type="evidence" value="ECO:0007669"/>
    <property type="project" value="UniProtKB-SubCell"/>
</dbReference>
<dbReference type="PROSITE" id="PS50850">
    <property type="entry name" value="MFS"/>
    <property type="match status" value="1"/>
</dbReference>
<dbReference type="EMBL" id="BPLQ01005160">
    <property type="protein sequence ID" value="GIY12990.1"/>
    <property type="molecule type" value="Genomic_DNA"/>
</dbReference>
<evidence type="ECO:0000256" key="1">
    <source>
        <dbReference type="ARBA" id="ARBA00004141"/>
    </source>
</evidence>
<dbReference type="Proteomes" id="UP001054837">
    <property type="component" value="Unassembled WGS sequence"/>
</dbReference>
<gene>
    <name evidence="7" type="primary">Tret1</name>
    <name evidence="7" type="ORF">CDAR_269801</name>
</gene>
<dbReference type="InterPro" id="IPR005828">
    <property type="entry name" value="MFS_sugar_transport-like"/>
</dbReference>
<dbReference type="InterPro" id="IPR020846">
    <property type="entry name" value="MFS_dom"/>
</dbReference>
<dbReference type="Pfam" id="PF00083">
    <property type="entry name" value="Sugar_tr"/>
    <property type="match status" value="1"/>
</dbReference>
<accession>A0AAV4QU48</accession>
<dbReference type="InterPro" id="IPR050549">
    <property type="entry name" value="MFS_Trehalose_Transporter"/>
</dbReference>
<feature type="transmembrane region" description="Helical" evidence="5">
    <location>
        <begin position="63"/>
        <end position="81"/>
    </location>
</feature>
<keyword evidence="3 5" id="KW-1133">Transmembrane helix</keyword>
<keyword evidence="4 5" id="KW-0472">Membrane</keyword>
<evidence type="ECO:0000313" key="8">
    <source>
        <dbReference type="Proteomes" id="UP001054837"/>
    </source>
</evidence>
<dbReference type="PANTHER" id="PTHR48021:SF1">
    <property type="entry name" value="GH07001P-RELATED"/>
    <property type="match status" value="1"/>
</dbReference>
<feature type="transmembrane region" description="Helical" evidence="5">
    <location>
        <begin position="28"/>
        <end position="51"/>
    </location>
</feature>
<feature type="domain" description="Major facilitator superfamily (MFS) profile" evidence="6">
    <location>
        <begin position="1"/>
        <end position="183"/>
    </location>
</feature>
<dbReference type="GO" id="GO:0022857">
    <property type="term" value="F:transmembrane transporter activity"/>
    <property type="evidence" value="ECO:0007669"/>
    <property type="project" value="InterPro"/>
</dbReference>
<dbReference type="InterPro" id="IPR036259">
    <property type="entry name" value="MFS_trans_sf"/>
</dbReference>
<keyword evidence="8" id="KW-1185">Reference proteome</keyword>
<dbReference type="PRINTS" id="PR00171">
    <property type="entry name" value="SUGRTRNSPORT"/>
</dbReference>
<evidence type="ECO:0000256" key="4">
    <source>
        <dbReference type="ARBA" id="ARBA00023136"/>
    </source>
</evidence>
<feature type="transmembrane region" description="Helical" evidence="5">
    <location>
        <begin position="126"/>
        <end position="145"/>
    </location>
</feature>
<keyword evidence="2 5" id="KW-0812">Transmembrane</keyword>
<comment type="caution">
    <text evidence="7">The sequence shown here is derived from an EMBL/GenBank/DDBJ whole genome shotgun (WGS) entry which is preliminary data.</text>
</comment>
<evidence type="ECO:0000313" key="7">
    <source>
        <dbReference type="EMBL" id="GIY12990.1"/>
    </source>
</evidence>